<evidence type="ECO:0000256" key="3">
    <source>
        <dbReference type="ARBA" id="ARBA00023002"/>
    </source>
</evidence>
<keyword evidence="1" id="KW-0479">Metal-binding</keyword>
<dbReference type="GO" id="GO:0046872">
    <property type="term" value="F:metal ion binding"/>
    <property type="evidence" value="ECO:0007669"/>
    <property type="project" value="UniProtKB-KW"/>
</dbReference>
<gene>
    <name evidence="5" type="ORF">JCM15548_13036</name>
</gene>
<dbReference type="STRING" id="1236989.JCM15548_13036"/>
<dbReference type="SUPFAM" id="SSF50129">
    <property type="entry name" value="GroES-like"/>
    <property type="match status" value="1"/>
</dbReference>
<dbReference type="Gene3D" id="3.90.180.10">
    <property type="entry name" value="Medium-chain alcohol dehydrogenases, catalytic domain"/>
    <property type="match status" value="1"/>
</dbReference>
<dbReference type="SMART" id="SM00829">
    <property type="entry name" value="PKS_ER"/>
    <property type="match status" value="1"/>
</dbReference>
<organism evidence="5 6">
    <name type="scientific">Geofilum rubicundum JCM 15548</name>
    <dbReference type="NCBI Taxonomy" id="1236989"/>
    <lineage>
        <taxon>Bacteria</taxon>
        <taxon>Pseudomonadati</taxon>
        <taxon>Bacteroidota</taxon>
        <taxon>Bacteroidia</taxon>
        <taxon>Marinilabiliales</taxon>
        <taxon>Marinilabiliaceae</taxon>
        <taxon>Geofilum</taxon>
    </lineage>
</organism>
<dbReference type="CDD" id="cd08239">
    <property type="entry name" value="THR_DH_like"/>
    <property type="match status" value="1"/>
</dbReference>
<dbReference type="Proteomes" id="UP000032900">
    <property type="component" value="Unassembled WGS sequence"/>
</dbReference>
<evidence type="ECO:0000259" key="4">
    <source>
        <dbReference type="SMART" id="SM00829"/>
    </source>
</evidence>
<evidence type="ECO:0000313" key="5">
    <source>
        <dbReference type="EMBL" id="GAO30730.1"/>
    </source>
</evidence>
<dbReference type="PANTHER" id="PTHR43401">
    <property type="entry name" value="L-THREONINE 3-DEHYDROGENASE"/>
    <property type="match status" value="1"/>
</dbReference>
<dbReference type="InterPro" id="IPR020843">
    <property type="entry name" value="ER"/>
</dbReference>
<protein>
    <submittedName>
        <fullName evidence="5">Hypothetical zinc-type alcohol dehydrogenase-like protein YphC</fullName>
    </submittedName>
</protein>
<reference evidence="5 6" key="1">
    <citation type="journal article" date="2015" name="Microbes Environ.">
        <title>Distribution and evolution of nitrogen fixation genes in the phylum bacteroidetes.</title>
        <authorList>
            <person name="Inoue J."/>
            <person name="Oshima K."/>
            <person name="Suda W."/>
            <person name="Sakamoto M."/>
            <person name="Iino T."/>
            <person name="Noda S."/>
            <person name="Hongoh Y."/>
            <person name="Hattori M."/>
            <person name="Ohkuma M."/>
        </authorList>
    </citation>
    <scope>NUCLEOTIDE SEQUENCE [LARGE SCALE GENOMIC DNA]</scope>
    <source>
        <strain evidence="5">JCM 15548</strain>
    </source>
</reference>
<proteinExistence type="predicted"/>
<dbReference type="InterPro" id="IPR050129">
    <property type="entry name" value="Zn_alcohol_dh"/>
</dbReference>
<dbReference type="AlphaFoldDB" id="A0A0E9M0R1"/>
<evidence type="ECO:0000313" key="6">
    <source>
        <dbReference type="Proteomes" id="UP000032900"/>
    </source>
</evidence>
<sequence>MKAAYLPGNSTVEFREVDVPQPGPGEVLIKMKASTICGSDIRAIYREHLGKGPEAYQNKIAGHEPCGQIVACGANTKRFKEGDRVVIYHISGCGVCNDCRRGYMISCSSPTRQAYGWQRDGGMAPYLVAEEKDCVWLPDELTYTDGAQIACGFGTVYEGLEKIGISGNDAVLVVGLGPVGLATLMLARALGAQHLVGVDTIQERCDLALELGLANHTFVSGTDTLEQVMATTYQKKGFEKTVDCSGHTLGRQLCIRATRKWGKMVMIGEGGTVEFNPSADIIHDQITIYGSWVTNVWRMEELVERLVRWGIHPEDLVTHRFSLDEADKATS</sequence>
<dbReference type="InterPro" id="IPR036291">
    <property type="entry name" value="NAD(P)-bd_dom_sf"/>
</dbReference>
<dbReference type="SUPFAM" id="SSF51735">
    <property type="entry name" value="NAD(P)-binding Rossmann-fold domains"/>
    <property type="match status" value="1"/>
</dbReference>
<evidence type="ECO:0000256" key="1">
    <source>
        <dbReference type="ARBA" id="ARBA00022723"/>
    </source>
</evidence>
<dbReference type="Pfam" id="PF08240">
    <property type="entry name" value="ADH_N"/>
    <property type="match status" value="1"/>
</dbReference>
<dbReference type="InterPro" id="IPR011032">
    <property type="entry name" value="GroES-like_sf"/>
</dbReference>
<keyword evidence="2" id="KW-0862">Zinc</keyword>
<dbReference type="InterPro" id="IPR013154">
    <property type="entry name" value="ADH-like_N"/>
</dbReference>
<dbReference type="GO" id="GO:0016491">
    <property type="term" value="F:oxidoreductase activity"/>
    <property type="evidence" value="ECO:0007669"/>
    <property type="project" value="UniProtKB-KW"/>
</dbReference>
<name>A0A0E9M0R1_9BACT</name>
<feature type="domain" description="Enoyl reductase (ER)" evidence="4">
    <location>
        <begin position="8"/>
        <end position="329"/>
    </location>
</feature>
<keyword evidence="6" id="KW-1185">Reference proteome</keyword>
<comment type="caution">
    <text evidence="5">The sequence shown here is derived from an EMBL/GenBank/DDBJ whole genome shotgun (WGS) entry which is preliminary data.</text>
</comment>
<evidence type="ECO:0000256" key="2">
    <source>
        <dbReference type="ARBA" id="ARBA00022833"/>
    </source>
</evidence>
<keyword evidence="3" id="KW-0560">Oxidoreductase</keyword>
<dbReference type="EMBL" id="BAZW01000028">
    <property type="protein sequence ID" value="GAO30730.1"/>
    <property type="molecule type" value="Genomic_DNA"/>
</dbReference>
<dbReference type="PANTHER" id="PTHR43401:SF2">
    <property type="entry name" value="L-THREONINE 3-DEHYDROGENASE"/>
    <property type="match status" value="1"/>
</dbReference>
<dbReference type="Gene3D" id="3.40.50.720">
    <property type="entry name" value="NAD(P)-binding Rossmann-like Domain"/>
    <property type="match status" value="1"/>
</dbReference>
<accession>A0A0E9M0R1</accession>
<dbReference type="InterPro" id="IPR013149">
    <property type="entry name" value="ADH-like_C"/>
</dbReference>
<dbReference type="Pfam" id="PF00107">
    <property type="entry name" value="ADH_zinc_N"/>
    <property type="match status" value="1"/>
</dbReference>